<comment type="caution">
    <text evidence="1">The sequence shown here is derived from an EMBL/GenBank/DDBJ whole genome shotgun (WGS) entry which is preliminary data.</text>
</comment>
<reference evidence="2" key="1">
    <citation type="submission" date="2024-07" db="EMBL/GenBank/DDBJ databases">
        <title>Two chromosome-level genome assemblies of Korean endemic species Abeliophyllum distichum and Forsythia ovata (Oleaceae).</title>
        <authorList>
            <person name="Jang H."/>
        </authorList>
    </citation>
    <scope>NUCLEOTIDE SEQUENCE [LARGE SCALE GENOMIC DNA]</scope>
</reference>
<dbReference type="GO" id="GO:0016301">
    <property type="term" value="F:kinase activity"/>
    <property type="evidence" value="ECO:0007669"/>
    <property type="project" value="UniProtKB-KW"/>
</dbReference>
<dbReference type="Proteomes" id="UP001604336">
    <property type="component" value="Unassembled WGS sequence"/>
</dbReference>
<protein>
    <submittedName>
        <fullName evidence="1">Adenylate kinase</fullName>
    </submittedName>
</protein>
<gene>
    <name evidence="1" type="ORF">Adt_03544</name>
</gene>
<accession>A0ABD1VYT0</accession>
<sequence length="101" mass="11659">MHGGFGKEKSRQCNLFPLSPEFHCMAGSGFNLSLQPKDGQLESSSSEKDVVWKEKFRVYAEQRKPVEEYSRKQKKLLEFQVARCTWDTWQGLLSVHCICST</sequence>
<dbReference type="AlphaFoldDB" id="A0ABD1VYT0"/>
<organism evidence="1 2">
    <name type="scientific">Abeliophyllum distichum</name>
    <dbReference type="NCBI Taxonomy" id="126358"/>
    <lineage>
        <taxon>Eukaryota</taxon>
        <taxon>Viridiplantae</taxon>
        <taxon>Streptophyta</taxon>
        <taxon>Embryophyta</taxon>
        <taxon>Tracheophyta</taxon>
        <taxon>Spermatophyta</taxon>
        <taxon>Magnoliopsida</taxon>
        <taxon>eudicotyledons</taxon>
        <taxon>Gunneridae</taxon>
        <taxon>Pentapetalae</taxon>
        <taxon>asterids</taxon>
        <taxon>lamiids</taxon>
        <taxon>Lamiales</taxon>
        <taxon>Oleaceae</taxon>
        <taxon>Forsythieae</taxon>
        <taxon>Abeliophyllum</taxon>
    </lineage>
</organism>
<keyword evidence="1" id="KW-0808">Transferase</keyword>
<dbReference type="EMBL" id="JBFOLK010000001">
    <property type="protein sequence ID" value="KAL2542566.1"/>
    <property type="molecule type" value="Genomic_DNA"/>
</dbReference>
<proteinExistence type="predicted"/>
<evidence type="ECO:0000313" key="1">
    <source>
        <dbReference type="EMBL" id="KAL2542566.1"/>
    </source>
</evidence>
<keyword evidence="2" id="KW-1185">Reference proteome</keyword>
<evidence type="ECO:0000313" key="2">
    <source>
        <dbReference type="Proteomes" id="UP001604336"/>
    </source>
</evidence>
<name>A0ABD1VYT0_9LAMI</name>
<keyword evidence="1" id="KW-0418">Kinase</keyword>